<dbReference type="AlphaFoldDB" id="A0A1J9Q940"/>
<dbReference type="STRING" id="1447872.A0A1J9Q940"/>
<keyword evidence="4" id="KW-1185">Reference proteome</keyword>
<dbReference type="EMBL" id="LGRN01000374">
    <property type="protein sequence ID" value="OJD12695.1"/>
    <property type="molecule type" value="Genomic_DNA"/>
</dbReference>
<organism evidence="3 4">
    <name type="scientific">Emergomyces pasteurianus Ep9510</name>
    <dbReference type="NCBI Taxonomy" id="1447872"/>
    <lineage>
        <taxon>Eukaryota</taxon>
        <taxon>Fungi</taxon>
        <taxon>Dikarya</taxon>
        <taxon>Ascomycota</taxon>
        <taxon>Pezizomycotina</taxon>
        <taxon>Eurotiomycetes</taxon>
        <taxon>Eurotiomycetidae</taxon>
        <taxon>Onygenales</taxon>
        <taxon>Ajellomycetaceae</taxon>
        <taxon>Emergomyces</taxon>
    </lineage>
</organism>
<protein>
    <recommendedName>
        <fullName evidence="2">Aminoglycoside phosphotransferase domain-containing protein</fullName>
    </recommendedName>
</protein>
<dbReference type="InterPro" id="IPR002575">
    <property type="entry name" value="Aminoglycoside_PTrfase"/>
</dbReference>
<dbReference type="InterPro" id="IPR051678">
    <property type="entry name" value="AGP_Transferase"/>
</dbReference>
<reference evidence="3 4" key="1">
    <citation type="submission" date="2015-07" db="EMBL/GenBank/DDBJ databases">
        <title>Emmonsia species relationships and genome sequence.</title>
        <authorList>
            <consortium name="The Broad Institute Genomics Platform"/>
            <person name="Cuomo C.A."/>
            <person name="Munoz J.F."/>
            <person name="Imamovic A."/>
            <person name="Priest M.E."/>
            <person name="Young S."/>
            <person name="Clay O.K."/>
            <person name="McEwen J.G."/>
        </authorList>
    </citation>
    <scope>NUCLEOTIDE SEQUENCE [LARGE SCALE GENOMIC DNA]</scope>
    <source>
        <strain evidence="3 4">UAMH 9510</strain>
    </source>
</reference>
<dbReference type="OrthoDB" id="2906425at2759"/>
<dbReference type="PANTHER" id="PTHR21310:SF55">
    <property type="entry name" value="AMINOGLYCOSIDE PHOSPHOTRANSFERASE DOMAIN-CONTAINING PROTEIN"/>
    <property type="match status" value="1"/>
</dbReference>
<dbReference type="SUPFAM" id="SSF56112">
    <property type="entry name" value="Protein kinase-like (PK-like)"/>
    <property type="match status" value="1"/>
</dbReference>
<dbReference type="PANTHER" id="PTHR21310">
    <property type="entry name" value="AMINOGLYCOSIDE PHOSPHOTRANSFERASE-RELATED-RELATED"/>
    <property type="match status" value="1"/>
</dbReference>
<proteinExistence type="predicted"/>
<dbReference type="InterPro" id="IPR011009">
    <property type="entry name" value="Kinase-like_dom_sf"/>
</dbReference>
<accession>A0A1J9Q940</accession>
<comment type="caution">
    <text evidence="3">The sequence shown here is derived from an EMBL/GenBank/DDBJ whole genome shotgun (WGS) entry which is preliminary data.</text>
</comment>
<evidence type="ECO:0000313" key="4">
    <source>
        <dbReference type="Proteomes" id="UP000182235"/>
    </source>
</evidence>
<evidence type="ECO:0000259" key="2">
    <source>
        <dbReference type="Pfam" id="PF01636"/>
    </source>
</evidence>
<evidence type="ECO:0000313" key="3">
    <source>
        <dbReference type="EMBL" id="OJD12695.1"/>
    </source>
</evidence>
<evidence type="ECO:0000256" key="1">
    <source>
        <dbReference type="SAM" id="MobiDB-lite"/>
    </source>
</evidence>
<name>A0A1J9Q940_9EURO</name>
<dbReference type="Proteomes" id="UP000182235">
    <property type="component" value="Unassembled WGS sequence"/>
</dbReference>
<gene>
    <name evidence="3" type="ORF">AJ78_06746</name>
</gene>
<dbReference type="Pfam" id="PF01636">
    <property type="entry name" value="APH"/>
    <property type="match status" value="1"/>
</dbReference>
<sequence length="319" mass="36944">MDLRPTPFSPINRTNTQHDRTHNLAINNTWLNRFLTLLALKTVARFHTRSGDCIPISKHKIVKTGIWVHLTEAVTMKFVAQNTTSVPVPKVYCSFVHKNRAYIVMQRIQGADLPREWRKRNWSDESLEKIFAQLKAMFLELRALKPQASQSPPPPSPGGVLAVGGGGEGERVESCVGGSLRDARNPRSLPRFGPFKTIQEFHSWLREDFQPEQFPERKNDQDWQDIKEMVAWQDGPWDASPVFTHGDLNPFNIMVRGDDVVGIVDWECAGWYPYYWEYTSAWCGNVTRTGWQDLLDKFLEPFPDELRMEVIRQKWWGEF</sequence>
<feature type="region of interest" description="Disordered" evidence="1">
    <location>
        <begin position="146"/>
        <end position="167"/>
    </location>
</feature>
<dbReference type="VEuPathDB" id="FungiDB:AJ78_06746"/>
<feature type="domain" description="Aminoglycoside phosphotransferase" evidence="2">
    <location>
        <begin position="75"/>
        <end position="294"/>
    </location>
</feature>
<dbReference type="Gene3D" id="3.90.1200.10">
    <property type="match status" value="1"/>
</dbReference>
<dbReference type="CDD" id="cd05120">
    <property type="entry name" value="APH_ChoK_like"/>
    <property type="match status" value="1"/>
</dbReference>